<feature type="transmembrane region" description="Helical" evidence="9">
    <location>
        <begin position="147"/>
        <end position="172"/>
    </location>
</feature>
<dbReference type="AlphaFoldDB" id="A0A1X2HBS9"/>
<feature type="transmembrane region" description="Helical" evidence="9">
    <location>
        <begin position="114"/>
        <end position="135"/>
    </location>
</feature>
<evidence type="ECO:0000256" key="2">
    <source>
        <dbReference type="ARBA" id="ARBA00005441"/>
    </source>
</evidence>
<evidence type="ECO:0000256" key="1">
    <source>
        <dbReference type="ARBA" id="ARBA00004141"/>
    </source>
</evidence>
<dbReference type="EMBL" id="MCGN01000005">
    <property type="protein sequence ID" value="ORY96227.1"/>
    <property type="molecule type" value="Genomic_DNA"/>
</dbReference>
<keyword evidence="5" id="KW-0746">Sphingolipid metabolism</keyword>
<dbReference type="GO" id="GO:0005886">
    <property type="term" value="C:plasma membrane"/>
    <property type="evidence" value="ECO:0007669"/>
    <property type="project" value="TreeGrafter"/>
</dbReference>
<comment type="caution">
    <text evidence="11">The sequence shown here is derived from an EMBL/GenBank/DDBJ whole genome shotgun (WGS) entry which is preliminary data.</text>
</comment>
<evidence type="ECO:0000256" key="3">
    <source>
        <dbReference type="ARBA" id="ARBA00022679"/>
    </source>
</evidence>
<keyword evidence="12" id="KW-1185">Reference proteome</keyword>
<evidence type="ECO:0000259" key="10">
    <source>
        <dbReference type="Pfam" id="PF14360"/>
    </source>
</evidence>
<dbReference type="GO" id="GO:0005789">
    <property type="term" value="C:endoplasmic reticulum membrane"/>
    <property type="evidence" value="ECO:0007669"/>
    <property type="project" value="TreeGrafter"/>
</dbReference>
<protein>
    <recommendedName>
        <fullName evidence="10">Sphingomyelin synthase-like domain-containing protein</fullName>
    </recommendedName>
</protein>
<proteinExistence type="inferred from homology"/>
<feature type="transmembrane region" description="Helical" evidence="9">
    <location>
        <begin position="232"/>
        <end position="249"/>
    </location>
</feature>
<feature type="transmembrane region" description="Helical" evidence="9">
    <location>
        <begin position="63"/>
        <end position="84"/>
    </location>
</feature>
<evidence type="ECO:0000256" key="6">
    <source>
        <dbReference type="ARBA" id="ARBA00022989"/>
    </source>
</evidence>
<evidence type="ECO:0000256" key="4">
    <source>
        <dbReference type="ARBA" id="ARBA00022692"/>
    </source>
</evidence>
<dbReference type="OMA" id="MVWRIHS"/>
<dbReference type="STRING" id="13706.A0A1X2HBS9"/>
<dbReference type="GO" id="GO:0047493">
    <property type="term" value="F:ceramide cholinephosphotransferase activity"/>
    <property type="evidence" value="ECO:0007669"/>
    <property type="project" value="TreeGrafter"/>
</dbReference>
<feature type="transmembrane region" description="Helical" evidence="9">
    <location>
        <begin position="207"/>
        <end position="225"/>
    </location>
</feature>
<gene>
    <name evidence="11" type="ORF">BCR43DRAFT_557180</name>
</gene>
<dbReference type="InterPro" id="IPR045221">
    <property type="entry name" value="Sphingomyelin_synth-like"/>
</dbReference>
<dbReference type="GO" id="GO:0033188">
    <property type="term" value="F:sphingomyelin synthase activity"/>
    <property type="evidence" value="ECO:0007669"/>
    <property type="project" value="TreeGrafter"/>
</dbReference>
<dbReference type="PANTHER" id="PTHR21290">
    <property type="entry name" value="SPHINGOMYELIN SYNTHETASE"/>
    <property type="match status" value="1"/>
</dbReference>
<feature type="transmembrane region" description="Helical" evidence="9">
    <location>
        <begin position="255"/>
        <end position="273"/>
    </location>
</feature>
<accession>A0A1X2HBS9</accession>
<keyword evidence="6 9" id="KW-1133">Transmembrane helix</keyword>
<dbReference type="InParanoid" id="A0A1X2HBS9"/>
<name>A0A1X2HBS9_SYNRA</name>
<organism evidence="11 12">
    <name type="scientific">Syncephalastrum racemosum</name>
    <name type="common">Filamentous fungus</name>
    <dbReference type="NCBI Taxonomy" id="13706"/>
    <lineage>
        <taxon>Eukaryota</taxon>
        <taxon>Fungi</taxon>
        <taxon>Fungi incertae sedis</taxon>
        <taxon>Mucoromycota</taxon>
        <taxon>Mucoromycotina</taxon>
        <taxon>Mucoromycetes</taxon>
        <taxon>Mucorales</taxon>
        <taxon>Syncephalastraceae</taxon>
        <taxon>Syncephalastrum</taxon>
    </lineage>
</organism>
<keyword evidence="4 9" id="KW-0812">Transmembrane</keyword>
<evidence type="ECO:0000256" key="9">
    <source>
        <dbReference type="SAM" id="Phobius"/>
    </source>
</evidence>
<keyword evidence="8 9" id="KW-0472">Membrane</keyword>
<dbReference type="GO" id="GO:0000139">
    <property type="term" value="C:Golgi membrane"/>
    <property type="evidence" value="ECO:0007669"/>
    <property type="project" value="TreeGrafter"/>
</dbReference>
<reference evidence="11 12" key="1">
    <citation type="submission" date="2016-07" db="EMBL/GenBank/DDBJ databases">
        <title>Pervasive Adenine N6-methylation of Active Genes in Fungi.</title>
        <authorList>
            <consortium name="DOE Joint Genome Institute"/>
            <person name="Mondo S.J."/>
            <person name="Dannebaum R.O."/>
            <person name="Kuo R.C."/>
            <person name="Labutti K."/>
            <person name="Haridas S."/>
            <person name="Kuo A."/>
            <person name="Salamov A."/>
            <person name="Ahrendt S.R."/>
            <person name="Lipzen A."/>
            <person name="Sullivan W."/>
            <person name="Andreopoulos W.B."/>
            <person name="Clum A."/>
            <person name="Lindquist E."/>
            <person name="Daum C."/>
            <person name="Ramamoorthy G.K."/>
            <person name="Gryganskyi A."/>
            <person name="Culley D."/>
            <person name="Magnuson J.K."/>
            <person name="James T.Y."/>
            <person name="O'Malley M.A."/>
            <person name="Stajich J.E."/>
            <person name="Spatafora J.W."/>
            <person name="Visel A."/>
            <person name="Grigoriev I.V."/>
        </authorList>
    </citation>
    <scope>NUCLEOTIDE SEQUENCE [LARGE SCALE GENOMIC DNA]</scope>
    <source>
        <strain evidence="11 12">NRRL 2496</strain>
    </source>
</reference>
<feature type="domain" description="Sphingomyelin synthase-like" evidence="10">
    <location>
        <begin position="204"/>
        <end position="273"/>
    </location>
</feature>
<dbReference type="PANTHER" id="PTHR21290:SF25">
    <property type="entry name" value="SPHINGOMYELIN SYNTHASE-RELATED PROTEIN 1"/>
    <property type="match status" value="1"/>
</dbReference>
<evidence type="ECO:0000256" key="5">
    <source>
        <dbReference type="ARBA" id="ARBA00022919"/>
    </source>
</evidence>
<keyword evidence="3" id="KW-0808">Transferase</keyword>
<evidence type="ECO:0000256" key="8">
    <source>
        <dbReference type="ARBA" id="ARBA00023136"/>
    </source>
</evidence>
<dbReference type="Pfam" id="PF14360">
    <property type="entry name" value="PAP2_C"/>
    <property type="match status" value="1"/>
</dbReference>
<evidence type="ECO:0000256" key="7">
    <source>
        <dbReference type="ARBA" id="ARBA00023098"/>
    </source>
</evidence>
<sequence>MLRRLFIRPSTVEMGAEEPSQVAPFADTWQRICFVKLRLEPPAQVRSLKDVTLIFYNHEFARVLVATAWLFICSFIQTFCTQLGDMRYSYAAYDKYPLADLLHDAFPRLENYHIVNHLLTAMLLYTVVGFALLSPDWTFRWLVLRRWLTLMGFIAVFRGICLAVTTIPSSWIENCQPPNVELRGSGGRRFEFLFQQISGAELPCTEAVFSGHISVMMSCAMVWRIHSRGRRVFTWVAYLLVLTAALMTLFSRSQYTIGIMLAIYIVYTTWYIYMDYVQEAVKRFMFGFRRNSTLDMFCSQLQSTVEAPSLYTFLTWQLHPLGSQRWLLSLILYIDGLDLRLRSLGVFDGIDSKETQQIQAPSVIDNRQITYSLRSNFERQSLPIY</sequence>
<comment type="subcellular location">
    <subcellularLocation>
        <location evidence="1">Membrane</location>
        <topology evidence="1">Multi-pass membrane protein</topology>
    </subcellularLocation>
</comment>
<dbReference type="OrthoDB" id="422827at2759"/>
<evidence type="ECO:0000313" key="12">
    <source>
        <dbReference type="Proteomes" id="UP000242180"/>
    </source>
</evidence>
<keyword evidence="7" id="KW-0443">Lipid metabolism</keyword>
<dbReference type="GO" id="GO:0046513">
    <property type="term" value="P:ceramide biosynthetic process"/>
    <property type="evidence" value="ECO:0007669"/>
    <property type="project" value="TreeGrafter"/>
</dbReference>
<comment type="similarity">
    <text evidence="2">Belongs to the sphingomyelin synthase family.</text>
</comment>
<evidence type="ECO:0000313" key="11">
    <source>
        <dbReference type="EMBL" id="ORY96227.1"/>
    </source>
</evidence>
<dbReference type="InterPro" id="IPR025749">
    <property type="entry name" value="Sphingomyelin_synth-like_dom"/>
</dbReference>
<dbReference type="Proteomes" id="UP000242180">
    <property type="component" value="Unassembled WGS sequence"/>
</dbReference>